<dbReference type="InterPro" id="IPR036291">
    <property type="entry name" value="NAD(P)-bd_dom_sf"/>
</dbReference>
<gene>
    <name evidence="2" type="ORF">J7T54_006872</name>
</gene>
<dbReference type="RefSeq" id="XP_051366086.1">
    <property type="nucleotide sequence ID" value="XM_051508267.1"/>
</dbReference>
<dbReference type="Pfam" id="PF13380">
    <property type="entry name" value="CoA_binding_2"/>
    <property type="match status" value="1"/>
</dbReference>
<proteinExistence type="predicted"/>
<accession>A0A9P9Y8G4</accession>
<dbReference type="SMART" id="SM00881">
    <property type="entry name" value="CoA_binding"/>
    <property type="match status" value="1"/>
</dbReference>
<protein>
    <recommendedName>
        <fullName evidence="1">CoA-binding domain-containing protein</fullName>
    </recommendedName>
</protein>
<dbReference type="SUPFAM" id="SSF51735">
    <property type="entry name" value="NAD(P)-binding Rossmann-fold domains"/>
    <property type="match status" value="1"/>
</dbReference>
<keyword evidence="3" id="KW-1185">Reference proteome</keyword>
<dbReference type="OrthoDB" id="5138418at2759"/>
<dbReference type="PANTHER" id="PTHR33303">
    <property type="entry name" value="CYTOPLASMIC PROTEIN-RELATED"/>
    <property type="match status" value="1"/>
</dbReference>
<comment type="caution">
    <text evidence="2">The sequence shown here is derived from an EMBL/GenBank/DDBJ whole genome shotgun (WGS) entry which is preliminary data.</text>
</comment>
<dbReference type="InterPro" id="IPR003781">
    <property type="entry name" value="CoA-bd"/>
</dbReference>
<feature type="domain" description="CoA-binding" evidence="1">
    <location>
        <begin position="10"/>
        <end position="107"/>
    </location>
</feature>
<dbReference type="EMBL" id="JAGIXG020000002">
    <property type="protein sequence ID" value="KAI6785230.1"/>
    <property type="molecule type" value="Genomic_DNA"/>
</dbReference>
<dbReference type="Proteomes" id="UP001055219">
    <property type="component" value="Unassembled WGS sequence"/>
</dbReference>
<dbReference type="Gene3D" id="3.40.50.720">
    <property type="entry name" value="NAD(P)-binding Rossmann-like Domain"/>
    <property type="match status" value="1"/>
</dbReference>
<evidence type="ECO:0000313" key="2">
    <source>
        <dbReference type="EMBL" id="KAI6785230.1"/>
    </source>
</evidence>
<evidence type="ECO:0000259" key="1">
    <source>
        <dbReference type="SMART" id="SM00881"/>
    </source>
</evidence>
<dbReference type="PANTHER" id="PTHR33303:SF2">
    <property type="entry name" value="COA-BINDING DOMAIN-CONTAINING PROTEIN"/>
    <property type="match status" value="1"/>
</dbReference>
<dbReference type="GeneID" id="75833349"/>
<dbReference type="AlphaFoldDB" id="A0A9P9Y8G4"/>
<reference evidence="2" key="2">
    <citation type="submission" date="2022-07" db="EMBL/GenBank/DDBJ databases">
        <authorList>
            <person name="Goncalves M.F.M."/>
            <person name="Hilario S."/>
            <person name="Van De Peer Y."/>
            <person name="Esteves A.C."/>
            <person name="Alves A."/>
        </authorList>
    </citation>
    <scope>NUCLEOTIDE SEQUENCE</scope>
    <source>
        <strain evidence="2">MUM 19.33</strain>
    </source>
</reference>
<organism evidence="2 3">
    <name type="scientific">Emericellopsis cladophorae</name>
    <dbReference type="NCBI Taxonomy" id="2686198"/>
    <lineage>
        <taxon>Eukaryota</taxon>
        <taxon>Fungi</taxon>
        <taxon>Dikarya</taxon>
        <taxon>Ascomycota</taxon>
        <taxon>Pezizomycotina</taxon>
        <taxon>Sordariomycetes</taxon>
        <taxon>Hypocreomycetidae</taxon>
        <taxon>Hypocreales</taxon>
        <taxon>Bionectriaceae</taxon>
        <taxon>Emericellopsis</taxon>
    </lineage>
</organism>
<sequence length="153" mass="16133">MASEATARKFFTASAFAVVGASSNTAKFGHKVFAWYLAYNMPVTPINPSAGHVTVQGKDYAAVPNLTALPNPRETAVSIITHPAVTIDVLKEAKKVGVPSIWLQPGTWDDAVLAFANEKGNFENVVYGDGGRGGEGWCVLVDGERVAKAAGKL</sequence>
<evidence type="ECO:0000313" key="3">
    <source>
        <dbReference type="Proteomes" id="UP001055219"/>
    </source>
</evidence>
<reference evidence="2" key="1">
    <citation type="journal article" date="2021" name="J Fungi (Basel)">
        <title>Genomic and Metabolomic Analyses of the Marine Fungus Emericellopsis cladophorae: Insights into Saltwater Adaptability Mechanisms and Its Biosynthetic Potential.</title>
        <authorList>
            <person name="Goncalves M.F.M."/>
            <person name="Hilario S."/>
            <person name="Van de Peer Y."/>
            <person name="Esteves A.C."/>
            <person name="Alves A."/>
        </authorList>
    </citation>
    <scope>NUCLEOTIDE SEQUENCE</scope>
    <source>
        <strain evidence="2">MUM 19.33</strain>
    </source>
</reference>
<name>A0A9P9Y8G4_9HYPO</name>